<comment type="similarity">
    <text evidence="1">Belongs to the site-specific recombinase resolvase family.</text>
</comment>
<keyword evidence="2" id="KW-0229">DNA integration</keyword>
<evidence type="ECO:0000256" key="5">
    <source>
        <dbReference type="PIRSR" id="PIRSR606118-50"/>
    </source>
</evidence>
<dbReference type="SUPFAM" id="SSF53041">
    <property type="entry name" value="Resolvase-like"/>
    <property type="match status" value="1"/>
</dbReference>
<evidence type="ECO:0000259" key="7">
    <source>
        <dbReference type="PROSITE" id="PS51736"/>
    </source>
</evidence>
<feature type="domain" description="Resolvase/invertase-type recombinase catalytic" evidence="7">
    <location>
        <begin position="1"/>
        <end position="134"/>
    </location>
</feature>
<sequence length="185" mass="21184">MRIGYIRVSSLDQNTDRQHEILKQYALEKIFEEKVSGKDRNRPALQEMIKFCRDGDTIYIESISRLARNTKDFLNIVEELSAKAVGIVSAKESIDTSTPSGKFMLTVFAALSQLERDTIKQRQQEGINLALNKGVRFGRPRIPRPQNFTQNINEWKAGKITATEAMRKMSLKPGTFYRLVKEMQG</sequence>
<dbReference type="InterPro" id="IPR036162">
    <property type="entry name" value="Resolvase-like_N_sf"/>
</dbReference>
<dbReference type="Gene3D" id="3.40.50.1390">
    <property type="entry name" value="Resolvase, N-terminal catalytic domain"/>
    <property type="match status" value="1"/>
</dbReference>
<dbReference type="KEGG" id="sgbi:P3F81_06165"/>
<dbReference type="PANTHER" id="PTHR30461">
    <property type="entry name" value="DNA-INVERTASE FROM LAMBDOID PROPHAGE"/>
    <property type="match status" value="1"/>
</dbReference>
<evidence type="ECO:0000256" key="6">
    <source>
        <dbReference type="PROSITE-ProRule" id="PRU10137"/>
    </source>
</evidence>
<dbReference type="AlphaFoldDB" id="A0A9Y2AKK0"/>
<evidence type="ECO:0000256" key="2">
    <source>
        <dbReference type="ARBA" id="ARBA00022908"/>
    </source>
</evidence>
<dbReference type="GO" id="GO:0003677">
    <property type="term" value="F:DNA binding"/>
    <property type="evidence" value="ECO:0007669"/>
    <property type="project" value="UniProtKB-KW"/>
</dbReference>
<evidence type="ECO:0000313" key="8">
    <source>
        <dbReference type="EMBL" id="WIW71876.1"/>
    </source>
</evidence>
<reference evidence="8" key="1">
    <citation type="submission" date="2023-03" db="EMBL/GenBank/DDBJ databases">
        <title>Selenobaculum gbiensis gen. nov. sp. nov., a new bacterium isolated from the gut microbiota of IBD patient.</title>
        <authorList>
            <person name="Yeo S."/>
            <person name="Park H."/>
            <person name="Huh C.S."/>
        </authorList>
    </citation>
    <scope>NUCLEOTIDE SEQUENCE</scope>
    <source>
        <strain evidence="8">ICN-92133</strain>
    </source>
</reference>
<dbReference type="EMBL" id="CP120678">
    <property type="protein sequence ID" value="WIW71876.1"/>
    <property type="molecule type" value="Genomic_DNA"/>
</dbReference>
<evidence type="ECO:0000313" key="9">
    <source>
        <dbReference type="Proteomes" id="UP001243623"/>
    </source>
</evidence>
<dbReference type="Pfam" id="PF00239">
    <property type="entry name" value="Resolvase"/>
    <property type="match status" value="1"/>
</dbReference>
<evidence type="ECO:0000256" key="1">
    <source>
        <dbReference type="ARBA" id="ARBA00009913"/>
    </source>
</evidence>
<evidence type="ECO:0000256" key="4">
    <source>
        <dbReference type="ARBA" id="ARBA00023172"/>
    </source>
</evidence>
<keyword evidence="9" id="KW-1185">Reference proteome</keyword>
<keyword evidence="4" id="KW-0233">DNA recombination</keyword>
<name>A0A9Y2AKK0_9FIRM</name>
<proteinExistence type="inferred from homology"/>
<dbReference type="GO" id="GO:0015074">
    <property type="term" value="P:DNA integration"/>
    <property type="evidence" value="ECO:0007669"/>
    <property type="project" value="UniProtKB-KW"/>
</dbReference>
<dbReference type="PROSITE" id="PS51736">
    <property type="entry name" value="RECOMBINASES_3"/>
    <property type="match status" value="1"/>
</dbReference>
<keyword evidence="3" id="KW-0238">DNA-binding</keyword>
<dbReference type="InterPro" id="IPR050639">
    <property type="entry name" value="SSR_resolvase"/>
</dbReference>
<dbReference type="InterPro" id="IPR006119">
    <property type="entry name" value="Resolv_N"/>
</dbReference>
<dbReference type="PANTHER" id="PTHR30461:SF26">
    <property type="entry name" value="RESOLVASE HOMOLOG YNEB"/>
    <property type="match status" value="1"/>
</dbReference>
<organism evidence="8 9">
    <name type="scientific">Selenobaculum gibii</name>
    <dbReference type="NCBI Taxonomy" id="3054208"/>
    <lineage>
        <taxon>Bacteria</taxon>
        <taxon>Bacillati</taxon>
        <taxon>Bacillota</taxon>
        <taxon>Negativicutes</taxon>
        <taxon>Selenomonadales</taxon>
        <taxon>Selenomonadaceae</taxon>
        <taxon>Selenobaculum</taxon>
    </lineage>
</organism>
<evidence type="ECO:0000256" key="3">
    <source>
        <dbReference type="ARBA" id="ARBA00023125"/>
    </source>
</evidence>
<dbReference type="PROSITE" id="PS00397">
    <property type="entry name" value="RECOMBINASES_1"/>
    <property type="match status" value="1"/>
</dbReference>
<dbReference type="SMART" id="SM00857">
    <property type="entry name" value="Resolvase"/>
    <property type="match status" value="1"/>
</dbReference>
<protein>
    <submittedName>
        <fullName evidence="8">Recombinase family protein</fullName>
    </submittedName>
</protein>
<dbReference type="InterPro" id="IPR006118">
    <property type="entry name" value="Recombinase_CS"/>
</dbReference>
<accession>A0A9Y2AKK0</accession>
<dbReference type="CDD" id="cd03768">
    <property type="entry name" value="SR_ResInv"/>
    <property type="match status" value="1"/>
</dbReference>
<feature type="active site" description="O-(5'-phospho-DNA)-serine intermediate" evidence="5 6">
    <location>
        <position position="9"/>
    </location>
</feature>
<dbReference type="GO" id="GO:0000150">
    <property type="term" value="F:DNA strand exchange activity"/>
    <property type="evidence" value="ECO:0007669"/>
    <property type="project" value="InterPro"/>
</dbReference>
<dbReference type="Proteomes" id="UP001243623">
    <property type="component" value="Chromosome"/>
</dbReference>
<dbReference type="RefSeq" id="WP_147668662.1">
    <property type="nucleotide sequence ID" value="NZ_CP120678.1"/>
</dbReference>
<gene>
    <name evidence="8" type="ORF">P3F81_06165</name>
</gene>